<reference evidence="1 2" key="1">
    <citation type="submission" date="2024-06" db="EMBL/GenBank/DDBJ databases">
        <title>The Natural Products Discovery Center: Release of the First 8490 Sequenced Strains for Exploring Actinobacteria Biosynthetic Diversity.</title>
        <authorList>
            <person name="Kalkreuter E."/>
            <person name="Kautsar S.A."/>
            <person name="Yang D."/>
            <person name="Bader C.D."/>
            <person name="Teijaro C.N."/>
            <person name="Fluegel L."/>
            <person name="Davis C.M."/>
            <person name="Simpson J.R."/>
            <person name="Lauterbach L."/>
            <person name="Steele A.D."/>
            <person name="Gui C."/>
            <person name="Meng S."/>
            <person name="Li G."/>
            <person name="Viehrig K."/>
            <person name="Ye F."/>
            <person name="Su P."/>
            <person name="Kiefer A.F."/>
            <person name="Nichols A."/>
            <person name="Cepeda A.J."/>
            <person name="Yan W."/>
            <person name="Fan B."/>
            <person name="Jiang Y."/>
            <person name="Adhikari A."/>
            <person name="Zheng C.-J."/>
            <person name="Schuster L."/>
            <person name="Cowan T.M."/>
            <person name="Smanski M.J."/>
            <person name="Chevrette M.G."/>
            <person name="De Carvalho L.P.S."/>
            <person name="Shen B."/>
        </authorList>
    </citation>
    <scope>NUCLEOTIDE SEQUENCE [LARGE SCALE GENOMIC DNA]</scope>
    <source>
        <strain evidence="1 2">NPDC000234</strain>
    </source>
</reference>
<organism evidence="1 2">
    <name type="scientific">Streptomyces hyaluromycini</name>
    <dbReference type="NCBI Taxonomy" id="1377993"/>
    <lineage>
        <taxon>Bacteria</taxon>
        <taxon>Bacillati</taxon>
        <taxon>Actinomycetota</taxon>
        <taxon>Actinomycetes</taxon>
        <taxon>Kitasatosporales</taxon>
        <taxon>Streptomycetaceae</taxon>
        <taxon>Streptomyces</taxon>
    </lineage>
</organism>
<name>A0ABV1X3D4_9ACTN</name>
<protein>
    <submittedName>
        <fullName evidence="1">Uncharacterized protein</fullName>
    </submittedName>
</protein>
<keyword evidence="2" id="KW-1185">Reference proteome</keyword>
<dbReference type="EMBL" id="JBEPEK010000252">
    <property type="protein sequence ID" value="MER7183520.1"/>
    <property type="molecule type" value="Genomic_DNA"/>
</dbReference>
<gene>
    <name evidence="1" type="ORF">ABT404_29300</name>
</gene>
<dbReference type="RefSeq" id="WP_350784905.1">
    <property type="nucleotide sequence ID" value="NZ_JBEPEK010000252.1"/>
</dbReference>
<comment type="caution">
    <text evidence="1">The sequence shown here is derived from an EMBL/GenBank/DDBJ whole genome shotgun (WGS) entry which is preliminary data.</text>
</comment>
<dbReference type="Proteomes" id="UP001474181">
    <property type="component" value="Unassembled WGS sequence"/>
</dbReference>
<evidence type="ECO:0000313" key="2">
    <source>
        <dbReference type="Proteomes" id="UP001474181"/>
    </source>
</evidence>
<proteinExistence type="predicted"/>
<accession>A0ABV1X3D4</accession>
<evidence type="ECO:0000313" key="1">
    <source>
        <dbReference type="EMBL" id="MER7183520.1"/>
    </source>
</evidence>
<sequence>MGGPAPRGGCHLPVETTGFVDRRDEQATGRKLLAKARPVTFTSRSAPREGRCRLDRALEADPGQTAARVTTARR</sequence>